<dbReference type="Pfam" id="PF06200">
    <property type="entry name" value="tify"/>
    <property type="match status" value="1"/>
</dbReference>
<feature type="region of interest" description="Disordered" evidence="5">
    <location>
        <begin position="225"/>
        <end position="257"/>
    </location>
</feature>
<protein>
    <recommendedName>
        <fullName evidence="4">Protein TIFY</fullName>
    </recommendedName>
    <alternativeName>
        <fullName evidence="4">Jasmonate ZIM domain-containing protein</fullName>
    </alternativeName>
</protein>
<sequence>MGSRGDQKTSFSQAYRLLSQYLKEKGSLTDLGIHIAPLPQQPQGKSWAPTTMKLLPGADVLGEDRTDTKSSPKSMDLFPQHSGFHSGKEPLKNSDSKQTEKSTLTIFYGGKVLVFDNFPANKAEDLMQMANRESMAAQNLSFPTTPGSSPAAAAGADAASNKPDAKAAAETGSRSTAPPPPEEGLSKPNSSDMPIARRNSLHRFLEKRKDRINTNAPYHVNGSLAAAAAEAKPESSHSWLNLGRETSQPEHSSESSK</sequence>
<dbReference type="PANTHER" id="PTHR33077:SF140">
    <property type="entry name" value="PROTEIN TIFY 10B"/>
    <property type="match status" value="1"/>
</dbReference>
<comment type="subcellular location">
    <subcellularLocation>
        <location evidence="4">Nucleus</location>
    </subcellularLocation>
</comment>
<dbReference type="InterPro" id="IPR018467">
    <property type="entry name" value="CCT_CS"/>
</dbReference>
<keyword evidence="2 4" id="KW-1184">Jasmonic acid signaling pathway</keyword>
<evidence type="ECO:0000313" key="8">
    <source>
        <dbReference type="Proteomes" id="UP001327560"/>
    </source>
</evidence>
<name>A0AAQ3KE66_9LILI</name>
<feature type="compositionally biased region" description="Basic and acidic residues" evidence="5">
    <location>
        <begin position="247"/>
        <end position="257"/>
    </location>
</feature>
<keyword evidence="3" id="KW-0832">Ubl conjugation</keyword>
<dbReference type="GO" id="GO:0005634">
    <property type="term" value="C:nucleus"/>
    <property type="evidence" value="ECO:0007669"/>
    <property type="project" value="UniProtKB-SubCell"/>
</dbReference>
<dbReference type="GO" id="GO:2000022">
    <property type="term" value="P:regulation of jasmonic acid mediated signaling pathway"/>
    <property type="evidence" value="ECO:0007669"/>
    <property type="project" value="UniProtKB-UniRule"/>
</dbReference>
<feature type="region of interest" description="Disordered" evidence="5">
    <location>
        <begin position="61"/>
        <end position="100"/>
    </location>
</feature>
<evidence type="ECO:0000256" key="3">
    <source>
        <dbReference type="ARBA" id="ARBA00022843"/>
    </source>
</evidence>
<evidence type="ECO:0000259" key="6">
    <source>
        <dbReference type="PROSITE" id="PS51320"/>
    </source>
</evidence>
<feature type="compositionally biased region" description="Low complexity" evidence="5">
    <location>
        <begin position="146"/>
        <end position="169"/>
    </location>
</feature>
<evidence type="ECO:0000256" key="4">
    <source>
        <dbReference type="RuleBase" id="RU369065"/>
    </source>
</evidence>
<comment type="function">
    <text evidence="4">Repressor of jasmonate responses.</text>
</comment>
<evidence type="ECO:0000313" key="7">
    <source>
        <dbReference type="EMBL" id="WOL06529.1"/>
    </source>
</evidence>
<dbReference type="Pfam" id="PF09425">
    <property type="entry name" value="Jas_motif"/>
    <property type="match status" value="1"/>
</dbReference>
<dbReference type="GO" id="GO:0031347">
    <property type="term" value="P:regulation of defense response"/>
    <property type="evidence" value="ECO:0007669"/>
    <property type="project" value="UniProtKB-UniRule"/>
</dbReference>
<dbReference type="PROSITE" id="PS51320">
    <property type="entry name" value="TIFY"/>
    <property type="match status" value="1"/>
</dbReference>
<dbReference type="GO" id="GO:0009611">
    <property type="term" value="P:response to wounding"/>
    <property type="evidence" value="ECO:0007669"/>
    <property type="project" value="UniProtKB-UniRule"/>
</dbReference>
<gene>
    <name evidence="7" type="ORF">Cni_G15263</name>
</gene>
<feature type="compositionally biased region" description="Polar residues" evidence="5">
    <location>
        <begin position="236"/>
        <end position="246"/>
    </location>
</feature>
<keyword evidence="8" id="KW-1185">Reference proteome</keyword>
<dbReference type="PANTHER" id="PTHR33077">
    <property type="entry name" value="PROTEIN TIFY 4A-RELATED-RELATED"/>
    <property type="match status" value="1"/>
</dbReference>
<evidence type="ECO:0000256" key="1">
    <source>
        <dbReference type="ARBA" id="ARBA00008614"/>
    </source>
</evidence>
<comment type="similarity">
    <text evidence="1 4">Belongs to the TIFY/JAZ family.</text>
</comment>
<keyword evidence="4" id="KW-0539">Nucleus</keyword>
<comment type="domain">
    <text evidence="4">The jas domain is required for interaction with COI1.</text>
</comment>
<dbReference type="AlphaFoldDB" id="A0AAQ3KE66"/>
<dbReference type="Proteomes" id="UP001327560">
    <property type="component" value="Chromosome 5"/>
</dbReference>
<organism evidence="7 8">
    <name type="scientific">Canna indica</name>
    <name type="common">Indian-shot</name>
    <dbReference type="NCBI Taxonomy" id="4628"/>
    <lineage>
        <taxon>Eukaryota</taxon>
        <taxon>Viridiplantae</taxon>
        <taxon>Streptophyta</taxon>
        <taxon>Embryophyta</taxon>
        <taxon>Tracheophyta</taxon>
        <taxon>Spermatophyta</taxon>
        <taxon>Magnoliopsida</taxon>
        <taxon>Liliopsida</taxon>
        <taxon>Zingiberales</taxon>
        <taxon>Cannaceae</taxon>
        <taxon>Canna</taxon>
    </lineage>
</organism>
<evidence type="ECO:0000256" key="2">
    <source>
        <dbReference type="ARBA" id="ARBA00022819"/>
    </source>
</evidence>
<evidence type="ECO:0000256" key="5">
    <source>
        <dbReference type="SAM" id="MobiDB-lite"/>
    </source>
</evidence>
<dbReference type="SMART" id="SM00979">
    <property type="entry name" value="TIFY"/>
    <property type="match status" value="1"/>
</dbReference>
<feature type="domain" description="Tify" evidence="6">
    <location>
        <begin position="97"/>
        <end position="132"/>
    </location>
</feature>
<dbReference type="InterPro" id="IPR010399">
    <property type="entry name" value="Tify_dom"/>
</dbReference>
<dbReference type="InterPro" id="IPR040390">
    <property type="entry name" value="TIFY/JAZ"/>
</dbReference>
<accession>A0AAQ3KE66</accession>
<dbReference type="EMBL" id="CP136894">
    <property type="protein sequence ID" value="WOL06529.1"/>
    <property type="molecule type" value="Genomic_DNA"/>
</dbReference>
<feature type="compositionally biased region" description="Basic and acidic residues" evidence="5">
    <location>
        <begin position="86"/>
        <end position="100"/>
    </location>
</feature>
<proteinExistence type="inferred from homology"/>
<reference evidence="7 8" key="1">
    <citation type="submission" date="2023-10" db="EMBL/GenBank/DDBJ databases">
        <title>Chromosome-scale genome assembly provides insights into flower coloration mechanisms of Canna indica.</title>
        <authorList>
            <person name="Li C."/>
        </authorList>
    </citation>
    <scope>NUCLEOTIDE SEQUENCE [LARGE SCALE GENOMIC DNA]</scope>
    <source>
        <tissue evidence="7">Flower</tissue>
    </source>
</reference>
<feature type="region of interest" description="Disordered" evidence="5">
    <location>
        <begin position="139"/>
        <end position="196"/>
    </location>
</feature>